<protein>
    <submittedName>
        <fullName evidence="1">Tetratricopeptide (TPR) repeat protein</fullName>
    </submittedName>
</protein>
<dbReference type="PANTHER" id="PTHR47691">
    <property type="entry name" value="REGULATOR-RELATED"/>
    <property type="match status" value="1"/>
</dbReference>
<organism evidence="1 2">
    <name type="scientific">Halosaccharopolyspora lacisalsi</name>
    <dbReference type="NCBI Taxonomy" id="1000566"/>
    <lineage>
        <taxon>Bacteria</taxon>
        <taxon>Bacillati</taxon>
        <taxon>Actinomycetota</taxon>
        <taxon>Actinomycetes</taxon>
        <taxon>Pseudonocardiales</taxon>
        <taxon>Pseudonocardiaceae</taxon>
        <taxon>Halosaccharopolyspora</taxon>
    </lineage>
</organism>
<dbReference type="SMART" id="SM00028">
    <property type="entry name" value="TPR"/>
    <property type="match status" value="5"/>
</dbReference>
<comment type="caution">
    <text evidence="1">The sequence shown here is derived from an EMBL/GenBank/DDBJ whole genome shotgun (WGS) entry which is preliminary data.</text>
</comment>
<dbReference type="InterPro" id="IPR019734">
    <property type="entry name" value="TPR_rpt"/>
</dbReference>
<evidence type="ECO:0000313" key="1">
    <source>
        <dbReference type="EMBL" id="MBA8823083.1"/>
    </source>
</evidence>
<dbReference type="PANTHER" id="PTHR47691:SF3">
    <property type="entry name" value="HTH-TYPE TRANSCRIPTIONAL REGULATOR RV0890C-RELATED"/>
    <property type="match status" value="1"/>
</dbReference>
<sequence length="324" mass="36845">MSVNTAYSQVLEEAYGRERRAEEARDWLEVAHARLAVAEACRRLGRLDQAEAAWKASYRTARSLPDSGAMAWALWSGGTLARQSGQLDMALRWLQRAYRLAREGEDEHACGYALAGIAETRRIRGEHEESRTLHQRILTEARQRDETRHIVWALEGIAQIDRTLGDLETARSGFAEARDIARRGSDFRGYAWALRGLADVSSLEGECEPALELLRWAERTCREMDLISAFAYCRKMRGNVLYRAERFAEAEQVYGEAFVEFQGIHEPRGSALARLGTLKSQHRLGRDRSATRHDLLALYESLDSHQLHHTRSMVEKALFELTGE</sequence>
<evidence type="ECO:0000313" key="2">
    <source>
        <dbReference type="Proteomes" id="UP000569329"/>
    </source>
</evidence>
<dbReference type="InterPro" id="IPR011990">
    <property type="entry name" value="TPR-like_helical_dom_sf"/>
</dbReference>
<dbReference type="AlphaFoldDB" id="A0A839DPU0"/>
<dbReference type="Proteomes" id="UP000569329">
    <property type="component" value="Unassembled WGS sequence"/>
</dbReference>
<reference evidence="1 2" key="1">
    <citation type="submission" date="2020-07" db="EMBL/GenBank/DDBJ databases">
        <title>Sequencing the genomes of 1000 actinobacteria strains.</title>
        <authorList>
            <person name="Klenk H.-P."/>
        </authorList>
    </citation>
    <scope>NUCLEOTIDE SEQUENCE [LARGE SCALE GENOMIC DNA]</scope>
    <source>
        <strain evidence="1 2">DSM 45975</strain>
    </source>
</reference>
<dbReference type="RefSeq" id="WP_235986876.1">
    <property type="nucleotide sequence ID" value="NZ_JACGWZ010000001.1"/>
</dbReference>
<keyword evidence="2" id="KW-1185">Reference proteome</keyword>
<name>A0A839DPU0_9PSEU</name>
<dbReference type="EMBL" id="JACGWZ010000001">
    <property type="protein sequence ID" value="MBA8823083.1"/>
    <property type="molecule type" value="Genomic_DNA"/>
</dbReference>
<accession>A0A839DPU0</accession>
<proteinExistence type="predicted"/>
<dbReference type="Pfam" id="PF13424">
    <property type="entry name" value="TPR_12"/>
    <property type="match status" value="2"/>
</dbReference>
<dbReference type="Gene3D" id="1.25.40.10">
    <property type="entry name" value="Tetratricopeptide repeat domain"/>
    <property type="match status" value="2"/>
</dbReference>
<dbReference type="SUPFAM" id="SSF48452">
    <property type="entry name" value="TPR-like"/>
    <property type="match status" value="2"/>
</dbReference>
<gene>
    <name evidence="1" type="ORF">FHX42_000412</name>
</gene>